<dbReference type="EMBL" id="KZ345226">
    <property type="protein sequence ID" value="PIO74764.1"/>
    <property type="molecule type" value="Genomic_DNA"/>
</dbReference>
<organism evidence="2 3">
    <name type="scientific">Teladorsagia circumcincta</name>
    <name type="common">Brown stomach worm</name>
    <name type="synonym">Ostertagia circumcincta</name>
    <dbReference type="NCBI Taxonomy" id="45464"/>
    <lineage>
        <taxon>Eukaryota</taxon>
        <taxon>Metazoa</taxon>
        <taxon>Ecdysozoa</taxon>
        <taxon>Nematoda</taxon>
        <taxon>Chromadorea</taxon>
        <taxon>Rhabditida</taxon>
        <taxon>Rhabditina</taxon>
        <taxon>Rhabditomorpha</taxon>
        <taxon>Strongyloidea</taxon>
        <taxon>Trichostrongylidae</taxon>
        <taxon>Teladorsagia</taxon>
    </lineage>
</organism>
<feature type="compositionally biased region" description="Low complexity" evidence="1">
    <location>
        <begin position="29"/>
        <end position="39"/>
    </location>
</feature>
<feature type="compositionally biased region" description="Low complexity" evidence="1">
    <location>
        <begin position="131"/>
        <end position="145"/>
    </location>
</feature>
<feature type="compositionally biased region" description="Pro residues" evidence="1">
    <location>
        <begin position="70"/>
        <end position="81"/>
    </location>
</feature>
<evidence type="ECO:0000313" key="3">
    <source>
        <dbReference type="Proteomes" id="UP000230423"/>
    </source>
</evidence>
<name>A0A2G9UX17_TELCI</name>
<sequence>MHQRHSMSTYPALLEPVCRRRQLPPTPVSPLRRSSSPRILPTPPPISPIDVSRCPSAALLERRASGRILPRPPTADLPPMPCSTETSPSPILTPEPIPELPIEADPPESPLIQRFGDFASLDHDTPDGTRSQSSSLSPSIEQIASKSSSDGEDPLAHGLDPSLYGPNAPITCTSPCTSDPGAVPSSSSFRSHNFILNFMREETCAHVTLWEVARNRDQQVLACYTVCCNISPYENDYECQFLKLKSSGDCYCKQEILFSDVSLGMRQLGKERIKEQQ</sequence>
<gene>
    <name evidence="2" type="ORF">TELCIR_03231</name>
</gene>
<evidence type="ECO:0000313" key="2">
    <source>
        <dbReference type="EMBL" id="PIO74764.1"/>
    </source>
</evidence>
<reference evidence="2 3" key="1">
    <citation type="submission" date="2015-09" db="EMBL/GenBank/DDBJ databases">
        <title>Draft genome of the parasitic nematode Teladorsagia circumcincta isolate WARC Sus (inbred).</title>
        <authorList>
            <person name="Mitreva M."/>
        </authorList>
    </citation>
    <scope>NUCLEOTIDE SEQUENCE [LARGE SCALE GENOMIC DNA]</scope>
    <source>
        <strain evidence="2 3">S</strain>
    </source>
</reference>
<keyword evidence="3" id="KW-1185">Reference proteome</keyword>
<protein>
    <submittedName>
        <fullName evidence="2">Uncharacterized protein</fullName>
    </submittedName>
</protein>
<proteinExistence type="predicted"/>
<accession>A0A2G9UX17</accession>
<dbReference type="OrthoDB" id="5861228at2759"/>
<evidence type="ECO:0000256" key="1">
    <source>
        <dbReference type="SAM" id="MobiDB-lite"/>
    </source>
</evidence>
<dbReference type="Proteomes" id="UP000230423">
    <property type="component" value="Unassembled WGS sequence"/>
</dbReference>
<feature type="region of interest" description="Disordered" evidence="1">
    <location>
        <begin position="1"/>
        <end position="160"/>
    </location>
</feature>
<dbReference type="AlphaFoldDB" id="A0A2G9UX17"/>